<dbReference type="Proteomes" id="UP001194579">
    <property type="component" value="Unassembled WGS sequence"/>
</dbReference>
<evidence type="ECO:0000313" key="3">
    <source>
        <dbReference type="Proteomes" id="UP000008044"/>
    </source>
</evidence>
<reference evidence="4" key="3">
    <citation type="submission" date="2023-07" db="EMBL/GenBank/DDBJ databases">
        <title>Identification of Pectobacterium versatile causing blackleg of potato from New York State with a whole genome sequencing approach.</title>
        <authorList>
            <person name="Ma X."/>
            <person name="Swingle B."/>
        </authorList>
    </citation>
    <scope>NUCLEOTIDE SEQUENCE [LARGE SCALE GENOMIC DNA]</scope>
    <source>
        <strain evidence="4">NY1588A</strain>
    </source>
</reference>
<keyword evidence="4" id="KW-1185">Reference proteome</keyword>
<dbReference type="InterPro" id="IPR019289">
    <property type="entry name" value="Phage_tail_E/E"/>
</dbReference>
<dbReference type="Pfam" id="PF10109">
    <property type="entry name" value="Phage_TAC_7"/>
    <property type="match status" value="1"/>
</dbReference>
<evidence type="ECO:0000313" key="2">
    <source>
        <dbReference type="EMBL" id="MBI0554012.1"/>
    </source>
</evidence>
<reference evidence="1 3" key="1">
    <citation type="journal article" date="2012" name="J. Bacteriol.">
        <title>Genome sequence of Pectobacterium sp. strain SCC3193.</title>
        <authorList>
            <person name="Koskinen J.P."/>
            <person name="Laine P."/>
            <person name="Niemi O."/>
            <person name="Nykyri J."/>
            <person name="Harjunpaa H."/>
            <person name="Auvinen P."/>
            <person name="Paulin L."/>
            <person name="Pirhonen M."/>
            <person name="Palva T."/>
            <person name="Holm L."/>
        </authorList>
    </citation>
    <scope>NUCLEOTIDE SEQUENCE [LARGE SCALE GENOMIC DNA]</scope>
    <source>
        <strain evidence="1 3">SCC3193</strain>
    </source>
</reference>
<accession>A0A0H3I4K9</accession>
<dbReference type="Proteomes" id="UP000008044">
    <property type="component" value="Chromosome"/>
</dbReference>
<dbReference type="EMBL" id="CP003415">
    <property type="protein sequence ID" value="AFI90963.1"/>
    <property type="molecule type" value="Genomic_DNA"/>
</dbReference>
<dbReference type="AlphaFoldDB" id="A0A0H3I4K9"/>
<protein>
    <submittedName>
        <fullName evidence="2">Phage tail assembly protein</fullName>
    </submittedName>
</protein>
<dbReference type="RefSeq" id="WP_014700501.1">
    <property type="nucleotide sequence ID" value="NC_017845.1"/>
</dbReference>
<dbReference type="KEGG" id="pec:W5S_2880"/>
<organism evidence="1 3">
    <name type="scientific">Pectobacterium parmentieri</name>
    <dbReference type="NCBI Taxonomy" id="1905730"/>
    <lineage>
        <taxon>Bacteria</taxon>
        <taxon>Pseudomonadati</taxon>
        <taxon>Pseudomonadota</taxon>
        <taxon>Gammaproteobacteria</taxon>
        <taxon>Enterobacterales</taxon>
        <taxon>Pectobacteriaceae</taxon>
        <taxon>Pectobacterium</taxon>
    </lineage>
</organism>
<dbReference type="HOGENOM" id="CLU_161312_2_0_6"/>
<reference evidence="2" key="4">
    <citation type="submission" date="2024-05" db="EMBL/GenBank/DDBJ databases">
        <title>Identification of Pectobacterium versatile causing blackleg of potato from New York State with a whole genome sequencing approach.</title>
        <authorList>
            <person name="Ma X."/>
            <person name="Swingle B."/>
        </authorList>
    </citation>
    <scope>NUCLEOTIDE SEQUENCE</scope>
    <source>
        <strain evidence="2">NY1588A</strain>
    </source>
</reference>
<reference evidence="1" key="2">
    <citation type="submission" date="2012-03" db="EMBL/GenBank/DDBJ databases">
        <authorList>
            <person name="Koskinen P."/>
            <person name="Laine P."/>
            <person name="Niemi O."/>
            <person name="Nykyri J."/>
            <person name="Harjunpaa H."/>
            <person name="Auvinen P."/>
            <person name="Paulin L."/>
            <person name="Pirhonen M."/>
            <person name="Palva T."/>
            <person name="Holm L."/>
        </authorList>
    </citation>
    <scope>NUCLEOTIDE SEQUENCE</scope>
    <source>
        <strain evidence="1">SCC3193</strain>
    </source>
</reference>
<evidence type="ECO:0000313" key="1">
    <source>
        <dbReference type="EMBL" id="AFI90963.1"/>
    </source>
</evidence>
<evidence type="ECO:0000313" key="4">
    <source>
        <dbReference type="Proteomes" id="UP001194579"/>
    </source>
</evidence>
<proteinExistence type="predicted"/>
<dbReference type="eggNOG" id="ENOG5032W4B">
    <property type="taxonomic scope" value="Bacteria"/>
</dbReference>
<sequence>MHTETYSLQFPYTTTAGQRVESISLKRLKVKDIKAVKKISDDPSNWDDALLSRMTGLVPEDIDEMDAQDYMVLQKRFQQLLGLDNSASAAVESASSAGEVVSLSAE</sequence>
<dbReference type="STRING" id="1905730.W5S_2880"/>
<name>A0A0H3I4K9_PECPM</name>
<gene>
    <name evidence="1" type="ordered locus">W5S_2880</name>
    <name evidence="2" type="ORF">F6Q06_05820</name>
</gene>
<dbReference type="PATRIC" id="fig|1166016.3.peg.2921"/>
<dbReference type="EMBL" id="WABS01000008">
    <property type="protein sequence ID" value="MBI0554012.1"/>
    <property type="molecule type" value="Genomic_DNA"/>
</dbReference>